<protein>
    <submittedName>
        <fullName evidence="1">Uncharacterized protein</fullName>
    </submittedName>
</protein>
<evidence type="ECO:0000313" key="1">
    <source>
        <dbReference type="EMBL" id="MCQ4165572.1"/>
    </source>
</evidence>
<accession>A0ABT1QTG2</accession>
<evidence type="ECO:0000313" key="2">
    <source>
        <dbReference type="Proteomes" id="UP001165498"/>
    </source>
</evidence>
<dbReference type="RefSeq" id="WP_255914761.1">
    <property type="nucleotide sequence ID" value="NZ_JANFQO010000010.1"/>
</dbReference>
<reference evidence="1" key="1">
    <citation type="submission" date="2022-07" db="EMBL/GenBank/DDBJ databases">
        <title>Tahibacter sp., a new gammaproteobacterium isolated from the silt sample collected at pig farm.</title>
        <authorList>
            <person name="Chen H."/>
        </authorList>
    </citation>
    <scope>NUCLEOTIDE SEQUENCE</scope>
    <source>
        <strain evidence="1">P2K</strain>
    </source>
</reference>
<proteinExistence type="predicted"/>
<dbReference type="EMBL" id="JANFQO010000010">
    <property type="protein sequence ID" value="MCQ4165572.1"/>
    <property type="molecule type" value="Genomic_DNA"/>
</dbReference>
<organism evidence="1 2">
    <name type="scientific">Tahibacter harae</name>
    <dbReference type="NCBI Taxonomy" id="2963937"/>
    <lineage>
        <taxon>Bacteria</taxon>
        <taxon>Pseudomonadati</taxon>
        <taxon>Pseudomonadota</taxon>
        <taxon>Gammaproteobacteria</taxon>
        <taxon>Lysobacterales</taxon>
        <taxon>Rhodanobacteraceae</taxon>
        <taxon>Tahibacter</taxon>
    </lineage>
</organism>
<sequence>MELRFSWHEHNGRFYPVCERLEDQYAGHLLLGILADDGGLGLDRHIPWLGQCIVLCGNVLRGESVSEDFTTEVFAACIEREWTSIHFITSEPDSGETIQTGLFLRIVSDWVKFLERGLHKDCSDVVVHSYSP</sequence>
<keyword evidence="2" id="KW-1185">Reference proteome</keyword>
<dbReference type="Proteomes" id="UP001165498">
    <property type="component" value="Unassembled WGS sequence"/>
</dbReference>
<gene>
    <name evidence="1" type="ORF">NM961_12710</name>
</gene>
<comment type="caution">
    <text evidence="1">The sequence shown here is derived from an EMBL/GenBank/DDBJ whole genome shotgun (WGS) entry which is preliminary data.</text>
</comment>
<name>A0ABT1QTG2_9GAMM</name>